<keyword evidence="3 5" id="KW-1133">Transmembrane helix</keyword>
<evidence type="ECO:0000256" key="3">
    <source>
        <dbReference type="ARBA" id="ARBA00022989"/>
    </source>
</evidence>
<evidence type="ECO:0000256" key="4">
    <source>
        <dbReference type="ARBA" id="ARBA00023136"/>
    </source>
</evidence>
<reference evidence="6 7" key="1">
    <citation type="submission" date="2018-09" db="EMBL/GenBank/DDBJ databases">
        <title>Complete genome sequence of Euzebya sp. DY32-46 isolated from seawater of Pacific Ocean.</title>
        <authorList>
            <person name="Xu L."/>
            <person name="Wu Y.-H."/>
            <person name="Xu X.-W."/>
        </authorList>
    </citation>
    <scope>NUCLEOTIDE SEQUENCE [LARGE SCALE GENOMIC DNA]</scope>
    <source>
        <strain evidence="6 7">DY32-46</strain>
    </source>
</reference>
<dbReference type="EMBL" id="CP031165">
    <property type="protein sequence ID" value="AXV09485.1"/>
    <property type="molecule type" value="Genomic_DNA"/>
</dbReference>
<feature type="transmembrane region" description="Helical" evidence="5">
    <location>
        <begin position="101"/>
        <end position="123"/>
    </location>
</feature>
<dbReference type="AlphaFoldDB" id="A0A346Y4T8"/>
<accession>A0A346Y4T8</accession>
<evidence type="ECO:0000256" key="2">
    <source>
        <dbReference type="ARBA" id="ARBA00022692"/>
    </source>
</evidence>
<comment type="subcellular location">
    <subcellularLocation>
        <location evidence="1">Membrane</location>
        <topology evidence="1">Multi-pass membrane protein</topology>
    </subcellularLocation>
</comment>
<dbReference type="OrthoDB" id="3790625at2"/>
<evidence type="ECO:0000313" key="6">
    <source>
        <dbReference type="EMBL" id="AXV09485.1"/>
    </source>
</evidence>
<evidence type="ECO:0000313" key="7">
    <source>
        <dbReference type="Proteomes" id="UP000264006"/>
    </source>
</evidence>
<keyword evidence="4 5" id="KW-0472">Membrane</keyword>
<keyword evidence="7" id="KW-1185">Reference proteome</keyword>
<feature type="transmembrane region" description="Helical" evidence="5">
    <location>
        <begin position="72"/>
        <end position="94"/>
    </location>
</feature>
<gene>
    <name evidence="6" type="ORF">DVS28_a4828</name>
</gene>
<dbReference type="GO" id="GO:0016020">
    <property type="term" value="C:membrane"/>
    <property type="evidence" value="ECO:0007669"/>
    <property type="project" value="UniProtKB-SubCell"/>
</dbReference>
<dbReference type="KEGG" id="euz:DVS28_a4828"/>
<evidence type="ECO:0000256" key="1">
    <source>
        <dbReference type="ARBA" id="ARBA00004141"/>
    </source>
</evidence>
<name>A0A346Y4T8_9ACTN</name>
<proteinExistence type="predicted"/>
<dbReference type="InterPro" id="IPR032808">
    <property type="entry name" value="DoxX"/>
</dbReference>
<dbReference type="Proteomes" id="UP000264006">
    <property type="component" value="Chromosome"/>
</dbReference>
<organism evidence="6 7">
    <name type="scientific">Euzebya pacifica</name>
    <dbReference type="NCBI Taxonomy" id="1608957"/>
    <lineage>
        <taxon>Bacteria</taxon>
        <taxon>Bacillati</taxon>
        <taxon>Actinomycetota</taxon>
        <taxon>Nitriliruptoria</taxon>
        <taxon>Euzebyales</taxon>
    </lineage>
</organism>
<sequence>MNAALWTIQIVLGLAFLAAGAMKATKSPAELKESAGESMAWTDDLSAGQVRTIGILEVLGGLGLILPPAVDVLPILVPIAASGLVLTMLGAIVVHVRRKEYLPSVVVNLVLGGLALVVAIGRFGPQAF</sequence>
<dbReference type="RefSeq" id="WP_114593662.1">
    <property type="nucleotide sequence ID" value="NZ_CP031165.1"/>
</dbReference>
<protein>
    <submittedName>
        <fullName evidence="6">Putative integral membrane protein</fullName>
    </submittedName>
</protein>
<keyword evidence="2 5" id="KW-0812">Transmembrane</keyword>
<evidence type="ECO:0000256" key="5">
    <source>
        <dbReference type="SAM" id="Phobius"/>
    </source>
</evidence>
<dbReference type="Pfam" id="PF13564">
    <property type="entry name" value="DoxX_2"/>
    <property type="match status" value="1"/>
</dbReference>